<feature type="domain" description="SnoaL-like" evidence="1">
    <location>
        <begin position="14"/>
        <end position="115"/>
    </location>
</feature>
<dbReference type="Pfam" id="PF12680">
    <property type="entry name" value="SnoaL_2"/>
    <property type="match status" value="1"/>
</dbReference>
<dbReference type="InterPro" id="IPR037401">
    <property type="entry name" value="SnoaL-like"/>
</dbReference>
<dbReference type="Gene3D" id="3.10.450.50">
    <property type="match status" value="1"/>
</dbReference>
<keyword evidence="3" id="KW-1185">Reference proteome</keyword>
<sequence length="145" mass="17402">MSAETHAARLAELRQFFETLEPQALMRLGELYGEHAYFRDPFNEVRGLPAIRRIFAHMFDTLDRPRFVVRDAFSQGEQAFLTWDFCFHRPGQPEEWRIHGSSHLRFAPDGRVMYHRDYWDAAEELWERVPVLGWVLRRLKRRLKA</sequence>
<reference evidence="2" key="1">
    <citation type="submission" date="2020-12" db="EMBL/GenBank/DDBJ databases">
        <title>The genome sequence of Inhella sp. 4Y17.</title>
        <authorList>
            <person name="Liu Y."/>
        </authorList>
    </citation>
    <scope>NUCLEOTIDE SEQUENCE</scope>
    <source>
        <strain evidence="2">4Y10</strain>
    </source>
</reference>
<evidence type="ECO:0000313" key="3">
    <source>
        <dbReference type="Proteomes" id="UP000620139"/>
    </source>
</evidence>
<dbReference type="SUPFAM" id="SSF54427">
    <property type="entry name" value="NTF2-like"/>
    <property type="match status" value="1"/>
</dbReference>
<evidence type="ECO:0000313" key="2">
    <source>
        <dbReference type="EMBL" id="MBH9551689.1"/>
    </source>
</evidence>
<dbReference type="AlphaFoldDB" id="A0A931NCM4"/>
<dbReference type="EMBL" id="JAEDAL010000001">
    <property type="protein sequence ID" value="MBH9551689.1"/>
    <property type="molecule type" value="Genomic_DNA"/>
</dbReference>
<accession>A0A931NCM4</accession>
<dbReference type="InterPro" id="IPR032710">
    <property type="entry name" value="NTF2-like_dom_sf"/>
</dbReference>
<protein>
    <submittedName>
        <fullName evidence="2">Nuclear transport factor 2 family protein</fullName>
    </submittedName>
</protein>
<evidence type="ECO:0000259" key="1">
    <source>
        <dbReference type="Pfam" id="PF12680"/>
    </source>
</evidence>
<name>A0A931NCM4_9BURK</name>
<dbReference type="Proteomes" id="UP000620139">
    <property type="component" value="Unassembled WGS sequence"/>
</dbReference>
<gene>
    <name evidence="2" type="ORF">I7X43_02405</name>
</gene>
<proteinExistence type="predicted"/>
<comment type="caution">
    <text evidence="2">The sequence shown here is derived from an EMBL/GenBank/DDBJ whole genome shotgun (WGS) entry which is preliminary data.</text>
</comment>
<dbReference type="RefSeq" id="WP_198099291.1">
    <property type="nucleotide sequence ID" value="NZ_JAEDAL010000001.1"/>
</dbReference>
<organism evidence="2 3">
    <name type="scientific">Inhella gelatinilytica</name>
    <dbReference type="NCBI Taxonomy" id="2795030"/>
    <lineage>
        <taxon>Bacteria</taxon>
        <taxon>Pseudomonadati</taxon>
        <taxon>Pseudomonadota</taxon>
        <taxon>Betaproteobacteria</taxon>
        <taxon>Burkholderiales</taxon>
        <taxon>Sphaerotilaceae</taxon>
        <taxon>Inhella</taxon>
    </lineage>
</organism>